<accession>A0A0A9G5N7</accession>
<dbReference type="EMBL" id="GBRH01177506">
    <property type="protein sequence ID" value="JAE20390.1"/>
    <property type="molecule type" value="Transcribed_RNA"/>
</dbReference>
<name>A0A0A9G5N7_ARUDO</name>
<reference evidence="1" key="1">
    <citation type="submission" date="2014-09" db="EMBL/GenBank/DDBJ databases">
        <authorList>
            <person name="Magalhaes I.L.F."/>
            <person name="Oliveira U."/>
            <person name="Santos F.R."/>
            <person name="Vidigal T.H.D.A."/>
            <person name="Brescovit A.D."/>
            <person name="Santos A.J."/>
        </authorList>
    </citation>
    <scope>NUCLEOTIDE SEQUENCE</scope>
    <source>
        <tissue evidence="1">Shoot tissue taken approximately 20 cm above the soil surface</tissue>
    </source>
</reference>
<proteinExistence type="predicted"/>
<reference evidence="1" key="2">
    <citation type="journal article" date="2015" name="Data Brief">
        <title>Shoot transcriptome of the giant reed, Arundo donax.</title>
        <authorList>
            <person name="Barrero R.A."/>
            <person name="Guerrero F.D."/>
            <person name="Moolhuijzen P."/>
            <person name="Goolsby J.A."/>
            <person name="Tidwell J."/>
            <person name="Bellgard S.E."/>
            <person name="Bellgard M.I."/>
        </authorList>
    </citation>
    <scope>NUCLEOTIDE SEQUENCE</scope>
    <source>
        <tissue evidence="1">Shoot tissue taken approximately 20 cm above the soil surface</tissue>
    </source>
</reference>
<protein>
    <submittedName>
        <fullName evidence="1">Uncharacterized protein</fullName>
    </submittedName>
</protein>
<organism evidence="1">
    <name type="scientific">Arundo donax</name>
    <name type="common">Giant reed</name>
    <name type="synonym">Donax arundinaceus</name>
    <dbReference type="NCBI Taxonomy" id="35708"/>
    <lineage>
        <taxon>Eukaryota</taxon>
        <taxon>Viridiplantae</taxon>
        <taxon>Streptophyta</taxon>
        <taxon>Embryophyta</taxon>
        <taxon>Tracheophyta</taxon>
        <taxon>Spermatophyta</taxon>
        <taxon>Magnoliopsida</taxon>
        <taxon>Liliopsida</taxon>
        <taxon>Poales</taxon>
        <taxon>Poaceae</taxon>
        <taxon>PACMAD clade</taxon>
        <taxon>Arundinoideae</taxon>
        <taxon>Arundineae</taxon>
        <taxon>Arundo</taxon>
    </lineage>
</organism>
<dbReference type="AlphaFoldDB" id="A0A0A9G5N7"/>
<evidence type="ECO:0000313" key="1">
    <source>
        <dbReference type="EMBL" id="JAE20390.1"/>
    </source>
</evidence>
<sequence>MLLGSSLFGNLETLQKRKCYCGSASRFILFIRVQIGKWVGATSVYCFFETEGTCNSSIYYVRF</sequence>